<dbReference type="Pfam" id="PF13561">
    <property type="entry name" value="adh_short_C2"/>
    <property type="match status" value="1"/>
</dbReference>
<keyword evidence="3" id="KW-1185">Reference proteome</keyword>
<dbReference type="PANTHER" id="PTHR42760">
    <property type="entry name" value="SHORT-CHAIN DEHYDROGENASES/REDUCTASES FAMILY MEMBER"/>
    <property type="match status" value="1"/>
</dbReference>
<dbReference type="PRINTS" id="PR00081">
    <property type="entry name" value="GDHRDH"/>
</dbReference>
<organism evidence="2 3">
    <name type="scientific">Arcicella aurantiaca</name>
    <dbReference type="NCBI Taxonomy" id="591202"/>
    <lineage>
        <taxon>Bacteria</taxon>
        <taxon>Pseudomonadati</taxon>
        <taxon>Bacteroidota</taxon>
        <taxon>Cytophagia</taxon>
        <taxon>Cytophagales</taxon>
        <taxon>Flectobacillaceae</taxon>
        <taxon>Arcicella</taxon>
    </lineage>
</organism>
<gene>
    <name evidence="2" type="ORF">LV89_04634</name>
</gene>
<dbReference type="InterPro" id="IPR036291">
    <property type="entry name" value="NAD(P)-bd_dom_sf"/>
</dbReference>
<dbReference type="GO" id="GO:0030497">
    <property type="term" value="P:fatty acid elongation"/>
    <property type="evidence" value="ECO:0007669"/>
    <property type="project" value="TreeGrafter"/>
</dbReference>
<dbReference type="OrthoDB" id="9804104at2"/>
<dbReference type="AlphaFoldDB" id="A0A316DH36"/>
<comment type="caution">
    <text evidence="2">The sequence shown here is derived from an EMBL/GenBank/DDBJ whole genome shotgun (WGS) entry which is preliminary data.</text>
</comment>
<evidence type="ECO:0000256" key="1">
    <source>
        <dbReference type="ARBA" id="ARBA00006484"/>
    </source>
</evidence>
<dbReference type="RefSeq" id="WP_109745280.1">
    <property type="nucleotide sequence ID" value="NZ_QGGO01000040.1"/>
</dbReference>
<evidence type="ECO:0000313" key="3">
    <source>
        <dbReference type="Proteomes" id="UP000245489"/>
    </source>
</evidence>
<name>A0A316DH36_9BACT</name>
<comment type="similarity">
    <text evidence="1">Belongs to the short-chain dehydrogenases/reductases (SDR) family.</text>
</comment>
<proteinExistence type="inferred from homology"/>
<evidence type="ECO:0000313" key="2">
    <source>
        <dbReference type="EMBL" id="PWK16976.1"/>
    </source>
</evidence>
<dbReference type="PANTHER" id="PTHR42760:SF123">
    <property type="entry name" value="OXIDOREDUCTASE"/>
    <property type="match status" value="1"/>
</dbReference>
<accession>A0A316DH36</accession>
<dbReference type="CDD" id="cd05233">
    <property type="entry name" value="SDR_c"/>
    <property type="match status" value="1"/>
</dbReference>
<dbReference type="InterPro" id="IPR002347">
    <property type="entry name" value="SDR_fam"/>
</dbReference>
<protein>
    <submittedName>
        <fullName evidence="2">NAD(P)-dependent dehydrogenase (Short-subunit alcohol dehydrogenase family)</fullName>
    </submittedName>
</protein>
<dbReference type="SUPFAM" id="SSF51735">
    <property type="entry name" value="NAD(P)-binding Rossmann-fold domains"/>
    <property type="match status" value="1"/>
</dbReference>
<sequence length="275" mass="29923">MKKKVIVIIGSGGMGVAIARRIGTGHKLVLADYDKTKLDLVEKELLDAGYDVHTQQLDVVKYESVERLAETAASLGEIRTVINTAGVSSSSNNTKLILEVNLIGNANFIEAFQKYVTEESVGIIISSMAGHSFPSNPELEQQIKSANREEMAKLVQQLDNGNTIYAYVVSKWGNQLQVQSAALSWGKKNARIMSISPGTIATPQAKAEMQIHSSMRDMIENGPVKRFGTPEDIAGVVEFLNSPNASFMTGTDVLIDGGQTKYMQSIGRTMKNNLK</sequence>
<dbReference type="EMBL" id="QGGO01000040">
    <property type="protein sequence ID" value="PWK16976.1"/>
    <property type="molecule type" value="Genomic_DNA"/>
</dbReference>
<dbReference type="GO" id="GO:0016616">
    <property type="term" value="F:oxidoreductase activity, acting on the CH-OH group of donors, NAD or NADP as acceptor"/>
    <property type="evidence" value="ECO:0007669"/>
    <property type="project" value="TreeGrafter"/>
</dbReference>
<reference evidence="2 3" key="1">
    <citation type="submission" date="2018-05" db="EMBL/GenBank/DDBJ databases">
        <title>Genomic Encyclopedia of Archaeal and Bacterial Type Strains, Phase II (KMG-II): from individual species to whole genera.</title>
        <authorList>
            <person name="Goeker M."/>
        </authorList>
    </citation>
    <scope>NUCLEOTIDE SEQUENCE [LARGE SCALE GENOMIC DNA]</scope>
    <source>
        <strain evidence="2 3">DSM 22214</strain>
    </source>
</reference>
<dbReference type="Gene3D" id="3.40.50.720">
    <property type="entry name" value="NAD(P)-binding Rossmann-like Domain"/>
    <property type="match status" value="1"/>
</dbReference>
<dbReference type="Proteomes" id="UP000245489">
    <property type="component" value="Unassembled WGS sequence"/>
</dbReference>
<dbReference type="Pfam" id="PF00106">
    <property type="entry name" value="adh_short"/>
    <property type="match status" value="1"/>
</dbReference>